<evidence type="ECO:0000256" key="4">
    <source>
        <dbReference type="PROSITE-ProRule" id="PRU00489"/>
    </source>
</evidence>
<dbReference type="PROSITE" id="PS51143">
    <property type="entry name" value="MT_A70"/>
    <property type="match status" value="1"/>
</dbReference>
<evidence type="ECO:0000256" key="3">
    <source>
        <dbReference type="ARBA" id="ARBA00022691"/>
    </source>
</evidence>
<dbReference type="AlphaFoldDB" id="A0A842I6I2"/>
<comment type="similarity">
    <text evidence="4">Belongs to the MT-A70-like family.</text>
</comment>
<dbReference type="GO" id="GO:0032259">
    <property type="term" value="P:methylation"/>
    <property type="evidence" value="ECO:0007669"/>
    <property type="project" value="UniProtKB-KW"/>
</dbReference>
<keyword evidence="3" id="KW-0949">S-adenosyl-L-methionine</keyword>
<dbReference type="InterPro" id="IPR007757">
    <property type="entry name" value="MT-A70-like"/>
</dbReference>
<name>A0A842I6I2_9RHOB</name>
<dbReference type="Pfam" id="PF05063">
    <property type="entry name" value="MT-A70"/>
    <property type="match status" value="1"/>
</dbReference>
<reference evidence="5 6" key="1">
    <citation type="journal article" date="2017" name="Int. J. Syst. Evol. Microbiol.">
        <title>Gemmobacter straminiformis sp. nov., isolated from an artificial fountain.</title>
        <authorList>
            <person name="Kang J.Y."/>
            <person name="Kim M.J."/>
            <person name="Chun J."/>
            <person name="Son K.P."/>
            <person name="Jahng K.Y."/>
        </authorList>
    </citation>
    <scope>NUCLEOTIDE SEQUENCE [LARGE SCALE GENOMIC DNA]</scope>
    <source>
        <strain evidence="5 6">CAM-8</strain>
    </source>
</reference>
<dbReference type="Proteomes" id="UP000555411">
    <property type="component" value="Unassembled WGS sequence"/>
</dbReference>
<keyword evidence="1 5" id="KW-0489">Methyltransferase</keyword>
<dbReference type="GO" id="GO:0008168">
    <property type="term" value="F:methyltransferase activity"/>
    <property type="evidence" value="ECO:0007669"/>
    <property type="project" value="UniProtKB-KW"/>
</dbReference>
<accession>A0A842I6I2</accession>
<dbReference type="PANTHER" id="PTHR12829">
    <property type="entry name" value="N6-ADENOSINE-METHYLTRANSFERASE"/>
    <property type="match status" value="1"/>
</dbReference>
<dbReference type="PANTHER" id="PTHR12829:SF7">
    <property type="entry name" value="N6-ADENOSINE-METHYLTRANSFERASE CATALYTIC SUBUNIT"/>
    <property type="match status" value="1"/>
</dbReference>
<evidence type="ECO:0000256" key="1">
    <source>
        <dbReference type="ARBA" id="ARBA00022603"/>
    </source>
</evidence>
<comment type="caution">
    <text evidence="5">The sequence shown here is derived from an EMBL/GenBank/DDBJ whole genome shotgun (WGS) entry which is preliminary data.</text>
</comment>
<sequence>MADPRIVTRQFIDRRPAGGFQMIMADPPWAYEMRSPKGYERAPQAHYECMTLDEIAALPVSILAAENCLLWLWAVSPMLPAALQVIEAWGFEYKTGGHWVKTAKSAGKLAFGTGYLLRNAGEPFLIATRGAPRTEKCVRSVVMAPKREHSRKPDEAFAAAEALMPQAQRIELFSRQPRAGWAGWGNEAGKFEGVA</sequence>
<proteinExistence type="inferred from homology"/>
<evidence type="ECO:0000256" key="2">
    <source>
        <dbReference type="ARBA" id="ARBA00022679"/>
    </source>
</evidence>
<dbReference type="RefSeq" id="WP_185796261.1">
    <property type="nucleotide sequence ID" value="NZ_JACLQD010000001.1"/>
</dbReference>
<organism evidence="5 6">
    <name type="scientific">Paragemmobacter straminiformis</name>
    <dbReference type="NCBI Taxonomy" id="2045119"/>
    <lineage>
        <taxon>Bacteria</taxon>
        <taxon>Pseudomonadati</taxon>
        <taxon>Pseudomonadota</taxon>
        <taxon>Alphaproteobacteria</taxon>
        <taxon>Rhodobacterales</taxon>
        <taxon>Paracoccaceae</taxon>
        <taxon>Paragemmobacter</taxon>
    </lineage>
</organism>
<dbReference type="SUPFAM" id="SSF53335">
    <property type="entry name" value="S-adenosyl-L-methionine-dependent methyltransferases"/>
    <property type="match status" value="1"/>
</dbReference>
<dbReference type="InterPro" id="IPR029063">
    <property type="entry name" value="SAM-dependent_MTases_sf"/>
</dbReference>
<evidence type="ECO:0000313" key="6">
    <source>
        <dbReference type="Proteomes" id="UP000555411"/>
    </source>
</evidence>
<evidence type="ECO:0000313" key="5">
    <source>
        <dbReference type="EMBL" id="MBC2834684.1"/>
    </source>
</evidence>
<keyword evidence="6" id="KW-1185">Reference proteome</keyword>
<protein>
    <submittedName>
        <fullName evidence="5">DNA methyltransferase</fullName>
    </submittedName>
</protein>
<keyword evidence="2 5" id="KW-0808">Transferase</keyword>
<dbReference type="EMBL" id="JACLQD010000001">
    <property type="protein sequence ID" value="MBC2834684.1"/>
    <property type="molecule type" value="Genomic_DNA"/>
</dbReference>
<gene>
    <name evidence="5" type="ORF">H7F16_04150</name>
</gene>